<sequence length="416" mass="47063">MPAFASFPDELLLQIFLELDYESQLSLGRCSRALQLFLQDSKLFEDTLRKAFPLAHARVARSVKPAQHGSLSRWEHALRSCVAQQRCCTQRKALQYRKTKIDQLLPFFPARPPIPGFLLKVLVNYGKLVCFVDPRETGIDRYVRILDLGSGEIGHCDLGDGHEIRAVVLSAEHVHVVAVHQDASMHNHSIFTFDFQAKLTSSFTITCNTVQAAAASQHFLFLSCSRGIWIQCDVYKKTYLMLSGASALPRWPYDRLFCAADKDYLYVVPRDRAAMCWDLHRECWSPLDIKTTNCNLYSSGNFVYCRQDDQLCILHGTEKTFANGSCPGSIFDSHAICPILDIGGFAAWQGDEETNYGLYSYTGLAQAMKEPGRLMGPGESRDQIENMNVRLSSDHNWLVLYDMYRIDIQAWYLGGA</sequence>
<evidence type="ECO:0000313" key="2">
    <source>
        <dbReference type="EMBL" id="ORY74109.1"/>
    </source>
</evidence>
<dbReference type="Proteomes" id="UP000193685">
    <property type="component" value="Unassembled WGS sequence"/>
</dbReference>
<dbReference type="PROSITE" id="PS50181">
    <property type="entry name" value="FBOX"/>
    <property type="match status" value="1"/>
</dbReference>
<name>A0A1Y2ERE1_PROLT</name>
<dbReference type="GeneID" id="63786855"/>
<dbReference type="RefSeq" id="XP_040721943.1">
    <property type="nucleotide sequence ID" value="XM_040870256.1"/>
</dbReference>
<dbReference type="SUPFAM" id="SSF81383">
    <property type="entry name" value="F-box domain"/>
    <property type="match status" value="1"/>
</dbReference>
<reference evidence="2 3" key="1">
    <citation type="submission" date="2016-07" db="EMBL/GenBank/DDBJ databases">
        <title>Pervasive Adenine N6-methylation of Active Genes in Fungi.</title>
        <authorList>
            <consortium name="DOE Joint Genome Institute"/>
            <person name="Mondo S.J."/>
            <person name="Dannebaum R.O."/>
            <person name="Kuo R.C."/>
            <person name="Labutti K."/>
            <person name="Haridas S."/>
            <person name="Kuo A."/>
            <person name="Salamov A."/>
            <person name="Ahrendt S.R."/>
            <person name="Lipzen A."/>
            <person name="Sullivan W."/>
            <person name="Andreopoulos W.B."/>
            <person name="Clum A."/>
            <person name="Lindquist E."/>
            <person name="Daum C."/>
            <person name="Ramamoorthy G.K."/>
            <person name="Gryganskyi A."/>
            <person name="Culley D."/>
            <person name="Magnuson J.K."/>
            <person name="James T.Y."/>
            <person name="O'Malley M.A."/>
            <person name="Stajich J.E."/>
            <person name="Spatafora J.W."/>
            <person name="Visel A."/>
            <person name="Grigoriev I.V."/>
        </authorList>
    </citation>
    <scope>NUCLEOTIDE SEQUENCE [LARGE SCALE GENOMIC DNA]</scope>
    <source>
        <strain evidence="2 3">12-1054</strain>
    </source>
</reference>
<proteinExistence type="predicted"/>
<keyword evidence="3" id="KW-1185">Reference proteome</keyword>
<dbReference type="AlphaFoldDB" id="A0A1Y2ERE1"/>
<dbReference type="InterPro" id="IPR001810">
    <property type="entry name" value="F-box_dom"/>
</dbReference>
<dbReference type="SMART" id="SM00256">
    <property type="entry name" value="FBOX"/>
    <property type="match status" value="1"/>
</dbReference>
<dbReference type="InterPro" id="IPR036047">
    <property type="entry name" value="F-box-like_dom_sf"/>
</dbReference>
<dbReference type="SUPFAM" id="SSF101898">
    <property type="entry name" value="NHL repeat"/>
    <property type="match status" value="1"/>
</dbReference>
<comment type="caution">
    <text evidence="2">The sequence shown here is derived from an EMBL/GenBank/DDBJ whole genome shotgun (WGS) entry which is preliminary data.</text>
</comment>
<dbReference type="EMBL" id="MCFI01000031">
    <property type="protein sequence ID" value="ORY74109.1"/>
    <property type="molecule type" value="Genomic_DNA"/>
</dbReference>
<organism evidence="2 3">
    <name type="scientific">Protomyces lactucae-debilis</name>
    <dbReference type="NCBI Taxonomy" id="2754530"/>
    <lineage>
        <taxon>Eukaryota</taxon>
        <taxon>Fungi</taxon>
        <taxon>Dikarya</taxon>
        <taxon>Ascomycota</taxon>
        <taxon>Taphrinomycotina</taxon>
        <taxon>Taphrinomycetes</taxon>
        <taxon>Taphrinales</taxon>
        <taxon>Protomycetaceae</taxon>
        <taxon>Protomyces</taxon>
    </lineage>
</organism>
<feature type="domain" description="F-box" evidence="1">
    <location>
        <begin position="1"/>
        <end position="47"/>
    </location>
</feature>
<dbReference type="Pfam" id="PF00646">
    <property type="entry name" value="F-box"/>
    <property type="match status" value="1"/>
</dbReference>
<accession>A0A1Y2ERE1</accession>
<protein>
    <recommendedName>
        <fullName evidence="1">F-box domain-containing protein</fullName>
    </recommendedName>
</protein>
<evidence type="ECO:0000313" key="3">
    <source>
        <dbReference type="Proteomes" id="UP000193685"/>
    </source>
</evidence>
<gene>
    <name evidence="2" type="ORF">BCR37DRAFT_384536</name>
</gene>
<evidence type="ECO:0000259" key="1">
    <source>
        <dbReference type="PROSITE" id="PS50181"/>
    </source>
</evidence>